<comment type="caution">
    <text evidence="2">The sequence shown here is derived from an EMBL/GenBank/DDBJ whole genome shotgun (WGS) entry which is preliminary data.</text>
</comment>
<evidence type="ECO:0000259" key="1">
    <source>
        <dbReference type="Pfam" id="PF13304"/>
    </source>
</evidence>
<evidence type="ECO:0000313" key="3">
    <source>
        <dbReference type="Proteomes" id="UP001143309"/>
    </source>
</evidence>
<accession>A0A9W6N8V9</accession>
<dbReference type="Proteomes" id="UP001143309">
    <property type="component" value="Unassembled WGS sequence"/>
</dbReference>
<dbReference type="InterPro" id="IPR003959">
    <property type="entry name" value="ATPase_AAA_core"/>
</dbReference>
<dbReference type="AlphaFoldDB" id="A0A9W6N8V9"/>
<dbReference type="Gene3D" id="3.40.50.300">
    <property type="entry name" value="P-loop containing nucleotide triphosphate hydrolases"/>
    <property type="match status" value="1"/>
</dbReference>
<protein>
    <recommendedName>
        <fullName evidence="1">ATPase AAA-type core domain-containing protein</fullName>
    </recommendedName>
</protein>
<evidence type="ECO:0000313" key="2">
    <source>
        <dbReference type="EMBL" id="GLK81822.1"/>
    </source>
</evidence>
<dbReference type="InterPro" id="IPR027417">
    <property type="entry name" value="P-loop_NTPase"/>
</dbReference>
<organism evidence="2 3">
    <name type="scientific">Methylopila turkensis</name>
    <dbReference type="NCBI Taxonomy" id="1437816"/>
    <lineage>
        <taxon>Bacteria</taxon>
        <taxon>Pseudomonadati</taxon>
        <taxon>Pseudomonadota</taxon>
        <taxon>Alphaproteobacteria</taxon>
        <taxon>Hyphomicrobiales</taxon>
        <taxon>Methylopilaceae</taxon>
        <taxon>Methylopila</taxon>
    </lineage>
</organism>
<reference evidence="2" key="1">
    <citation type="journal article" date="2014" name="Int. J. Syst. Evol. Microbiol.">
        <title>Complete genome sequence of Corynebacterium casei LMG S-19264T (=DSM 44701T), isolated from a smear-ripened cheese.</title>
        <authorList>
            <consortium name="US DOE Joint Genome Institute (JGI-PGF)"/>
            <person name="Walter F."/>
            <person name="Albersmeier A."/>
            <person name="Kalinowski J."/>
            <person name="Ruckert C."/>
        </authorList>
    </citation>
    <scope>NUCLEOTIDE SEQUENCE</scope>
    <source>
        <strain evidence="2">VKM B-2748</strain>
    </source>
</reference>
<name>A0A9W6N8V9_9HYPH</name>
<keyword evidence="3" id="KW-1185">Reference proteome</keyword>
<proteinExistence type="predicted"/>
<feature type="domain" description="ATPase AAA-type core" evidence="1">
    <location>
        <begin position="26"/>
        <end position="323"/>
    </location>
</feature>
<dbReference type="SUPFAM" id="SSF52540">
    <property type="entry name" value="P-loop containing nucleoside triphosphate hydrolases"/>
    <property type="match status" value="1"/>
</dbReference>
<dbReference type="EMBL" id="BSFL01000005">
    <property type="protein sequence ID" value="GLK81822.1"/>
    <property type="molecule type" value="Genomic_DNA"/>
</dbReference>
<dbReference type="GO" id="GO:0016887">
    <property type="term" value="F:ATP hydrolysis activity"/>
    <property type="evidence" value="ECO:0007669"/>
    <property type="project" value="InterPro"/>
</dbReference>
<dbReference type="InterPro" id="IPR051396">
    <property type="entry name" value="Bact_Antivir_Def_Nuclease"/>
</dbReference>
<dbReference type="PANTHER" id="PTHR43581:SF4">
    <property type="entry name" value="ATP_GTP PHOSPHATASE"/>
    <property type="match status" value="1"/>
</dbReference>
<dbReference type="Pfam" id="PF13304">
    <property type="entry name" value="AAA_21"/>
    <property type="match status" value="1"/>
</dbReference>
<reference evidence="2" key="2">
    <citation type="submission" date="2023-01" db="EMBL/GenBank/DDBJ databases">
        <authorList>
            <person name="Sun Q."/>
            <person name="Evtushenko L."/>
        </authorList>
    </citation>
    <scope>NUCLEOTIDE SEQUENCE</scope>
    <source>
        <strain evidence="2">VKM B-2748</strain>
    </source>
</reference>
<dbReference type="GO" id="GO:0005524">
    <property type="term" value="F:ATP binding"/>
    <property type="evidence" value="ECO:0007669"/>
    <property type="project" value="InterPro"/>
</dbReference>
<dbReference type="PANTHER" id="PTHR43581">
    <property type="entry name" value="ATP/GTP PHOSPHATASE"/>
    <property type="match status" value="1"/>
</dbReference>
<dbReference type="RefSeq" id="WP_271202286.1">
    <property type="nucleotide sequence ID" value="NZ_BSFL01000005.1"/>
</dbReference>
<sequence length="574" mass="61509">MTLVRVIEIENFRSIKFLRWQPFAGINCLVGPGDSGKSTVLDALDFCIGARRTLPMTDAEFCGLDVEKPVRISVTLGNLPDELKNIDSYGLYLRGFNAADGTIADEPEAGLETALTVQLLVESDLEPQWTLVSARAAAQGQSRSLNWADRVKIAPTRLGAVNDYNLTWRRGSILNRLSDERADASKELAKAGRDVRLAFGAQGSEQLAKALAAVTDTAKKLGIPIGAEAKALLDASSVSFSGGTISLHDETGVPLRGLGLGSTRLLIAGLQRQASAQASIILIDELEHGLEPHRIIMLLQALGAKDNPAPLQVFMTTHSPVAVRELAATQLHVLRRRGDQHCALAVGGAGDVQGTIRRFPEALLASAVFVCEGASEVGLMRGFDQWRVANGHVSLAAHGCALVDGGGSELFTRALAFQALGYRVATLRDSDVHPTPEFEAQFAAAGGQTFRWRNGRALEDELFESVGPHTVSKLVELAVAEKEETLVNEHIKSASTNAKDLAAIRAEYAAGITPASRTLLGAASRFKGQKGWFKSVGAMEHAAREIIAPELPQAIDLAVGQFMEQMFTWIANGR</sequence>
<gene>
    <name evidence="2" type="ORF">GCM10008174_35630</name>
</gene>